<gene>
    <name evidence="1" type="ORF">IGS68_22660</name>
</gene>
<evidence type="ECO:0008006" key="3">
    <source>
        <dbReference type="Google" id="ProtNLM"/>
    </source>
</evidence>
<keyword evidence="2" id="KW-1185">Reference proteome</keyword>
<proteinExistence type="predicted"/>
<evidence type="ECO:0000313" key="1">
    <source>
        <dbReference type="EMBL" id="QQP88787.1"/>
    </source>
</evidence>
<organism evidence="1 2">
    <name type="scientific">Skermanella cutis</name>
    <dbReference type="NCBI Taxonomy" id="2775420"/>
    <lineage>
        <taxon>Bacteria</taxon>
        <taxon>Pseudomonadati</taxon>
        <taxon>Pseudomonadota</taxon>
        <taxon>Alphaproteobacteria</taxon>
        <taxon>Rhodospirillales</taxon>
        <taxon>Azospirillaceae</taxon>
        <taxon>Skermanella</taxon>
    </lineage>
</organism>
<sequence>MRLRPAGLLLLAAGLAGCGTPDEPPVRLPAAVTISHPADGRPEEAIDTAAEGICRQWGRTASVVERYASEARNSRVSAYDCVEG</sequence>
<evidence type="ECO:0000313" key="2">
    <source>
        <dbReference type="Proteomes" id="UP000595197"/>
    </source>
</evidence>
<reference evidence="1" key="1">
    <citation type="submission" date="2021-02" db="EMBL/GenBank/DDBJ databases">
        <title>Skermanella TT6 skin isolate.</title>
        <authorList>
            <person name="Lee K."/>
            <person name="Ganzorig M."/>
        </authorList>
    </citation>
    <scope>NUCLEOTIDE SEQUENCE</scope>
    <source>
        <strain evidence="1">TT6</strain>
    </source>
</reference>
<dbReference type="EMBL" id="CP067420">
    <property type="protein sequence ID" value="QQP88787.1"/>
    <property type="molecule type" value="Genomic_DNA"/>
</dbReference>
<dbReference type="PROSITE" id="PS51257">
    <property type="entry name" value="PROKAR_LIPOPROTEIN"/>
    <property type="match status" value="1"/>
</dbReference>
<protein>
    <recommendedName>
        <fullName evidence="3">UrcA family protein</fullName>
    </recommendedName>
</protein>
<name>A0ABX7B8I7_9PROT</name>
<dbReference type="Proteomes" id="UP000595197">
    <property type="component" value="Chromosome"/>
</dbReference>
<accession>A0ABX7B8I7</accession>
<dbReference type="RefSeq" id="WP_201074160.1">
    <property type="nucleotide sequence ID" value="NZ_CP067420.1"/>
</dbReference>